<organism evidence="10 11">
    <name type="scientific">Rhipicephalus microplus</name>
    <name type="common">Cattle tick</name>
    <name type="synonym">Boophilus microplus</name>
    <dbReference type="NCBI Taxonomy" id="6941"/>
    <lineage>
        <taxon>Eukaryota</taxon>
        <taxon>Metazoa</taxon>
        <taxon>Ecdysozoa</taxon>
        <taxon>Arthropoda</taxon>
        <taxon>Chelicerata</taxon>
        <taxon>Arachnida</taxon>
        <taxon>Acari</taxon>
        <taxon>Parasitiformes</taxon>
        <taxon>Ixodida</taxon>
        <taxon>Ixodoidea</taxon>
        <taxon>Ixodidae</taxon>
        <taxon>Rhipicephalinae</taxon>
        <taxon>Rhipicephalus</taxon>
        <taxon>Boophilus</taxon>
    </lineage>
</organism>
<keyword evidence="4" id="KW-0547">Nucleotide-binding</keyword>
<dbReference type="PANTHER" id="PTHR10169:SF38">
    <property type="entry name" value="DNA TOPOISOMERASE 2"/>
    <property type="match status" value="1"/>
</dbReference>
<evidence type="ECO:0000313" key="10">
    <source>
        <dbReference type="EMBL" id="KAH8018576.1"/>
    </source>
</evidence>
<dbReference type="InterPro" id="IPR013760">
    <property type="entry name" value="Topo_IIA-like_dom_sf"/>
</dbReference>
<gene>
    <name evidence="10" type="ORF">HPB51_008997</name>
</gene>
<dbReference type="GO" id="GO:0005524">
    <property type="term" value="F:ATP binding"/>
    <property type="evidence" value="ECO:0007669"/>
    <property type="project" value="UniProtKB-KW"/>
</dbReference>
<dbReference type="Proteomes" id="UP000821866">
    <property type="component" value="Chromosome 8"/>
</dbReference>
<dbReference type="GO" id="GO:0005634">
    <property type="term" value="C:nucleus"/>
    <property type="evidence" value="ECO:0007669"/>
    <property type="project" value="TreeGrafter"/>
</dbReference>
<sequence>MFVKFPAIGDEERDKDGGCVHYNYLLGMPLWHLTMERKDDLLKKRDETREELEVLRRKSPENLWEEDLDAFSAKLDEVEQVQRDEENSTGVKTTKGSNFEKAVASNKAESETKPSAFAERVVPKVEWEAKAKTTGARRWAAKKATGDAAADGLGDDGDGNPATLTSTTSSGVLERGTDSAPANGTTA</sequence>
<keyword evidence="8" id="KW-0413">Isomerase</keyword>
<evidence type="ECO:0000256" key="3">
    <source>
        <dbReference type="ARBA" id="ARBA00012895"/>
    </source>
</evidence>
<evidence type="ECO:0000256" key="9">
    <source>
        <dbReference type="SAM" id="MobiDB-lite"/>
    </source>
</evidence>
<feature type="region of interest" description="Disordered" evidence="9">
    <location>
        <begin position="80"/>
        <end position="187"/>
    </location>
</feature>
<dbReference type="Gene3D" id="1.10.268.10">
    <property type="entry name" value="Topoisomerase, domain 3"/>
    <property type="match status" value="1"/>
</dbReference>
<dbReference type="SUPFAM" id="SSF56719">
    <property type="entry name" value="Type II DNA topoisomerase"/>
    <property type="match status" value="1"/>
</dbReference>
<keyword evidence="11" id="KW-1185">Reference proteome</keyword>
<dbReference type="EMBL" id="JABSTU010000010">
    <property type="protein sequence ID" value="KAH8018576.1"/>
    <property type="molecule type" value="Genomic_DNA"/>
</dbReference>
<keyword evidence="7" id="KW-0238">DNA-binding</keyword>
<comment type="catalytic activity">
    <reaction evidence="1">
        <text>ATP-dependent breakage, passage and rejoining of double-stranded DNA.</text>
        <dbReference type="EC" id="5.6.2.2"/>
    </reaction>
</comment>
<dbReference type="InterPro" id="IPR013757">
    <property type="entry name" value="Topo_IIA_A_a_sf"/>
</dbReference>
<dbReference type="PANTHER" id="PTHR10169">
    <property type="entry name" value="DNA TOPOISOMERASE/GYRASE"/>
    <property type="match status" value="1"/>
</dbReference>
<protein>
    <recommendedName>
        <fullName evidence="3">DNA topoisomerase (ATP-hydrolyzing)</fullName>
        <ecNumber evidence="3">5.6.2.2</ecNumber>
    </recommendedName>
</protein>
<dbReference type="AlphaFoldDB" id="A0A9J6D979"/>
<feature type="compositionally biased region" description="Polar residues" evidence="9">
    <location>
        <begin position="162"/>
        <end position="171"/>
    </location>
</feature>
<comment type="cofactor">
    <cofactor evidence="2">
        <name>Mg(2+)</name>
        <dbReference type="ChEBI" id="CHEBI:18420"/>
    </cofactor>
</comment>
<evidence type="ECO:0000256" key="1">
    <source>
        <dbReference type="ARBA" id="ARBA00000185"/>
    </source>
</evidence>
<evidence type="ECO:0000256" key="8">
    <source>
        <dbReference type="ARBA" id="ARBA00023235"/>
    </source>
</evidence>
<dbReference type="GO" id="GO:0000819">
    <property type="term" value="P:sister chromatid segregation"/>
    <property type="evidence" value="ECO:0007669"/>
    <property type="project" value="TreeGrafter"/>
</dbReference>
<feature type="compositionally biased region" description="Polar residues" evidence="9">
    <location>
        <begin position="88"/>
        <end position="97"/>
    </location>
</feature>
<evidence type="ECO:0000256" key="7">
    <source>
        <dbReference type="ARBA" id="ARBA00023125"/>
    </source>
</evidence>
<reference evidence="10" key="2">
    <citation type="submission" date="2021-09" db="EMBL/GenBank/DDBJ databases">
        <authorList>
            <person name="Jia N."/>
            <person name="Wang J."/>
            <person name="Shi W."/>
            <person name="Du L."/>
            <person name="Sun Y."/>
            <person name="Zhan W."/>
            <person name="Jiang J."/>
            <person name="Wang Q."/>
            <person name="Zhang B."/>
            <person name="Ji P."/>
            <person name="Sakyi L.B."/>
            <person name="Cui X."/>
            <person name="Yuan T."/>
            <person name="Jiang B."/>
            <person name="Yang W."/>
            <person name="Lam T.T.-Y."/>
            <person name="Chang Q."/>
            <person name="Ding S."/>
            <person name="Wang X."/>
            <person name="Zhu J."/>
            <person name="Ruan X."/>
            <person name="Zhao L."/>
            <person name="Wei J."/>
            <person name="Que T."/>
            <person name="Du C."/>
            <person name="Cheng J."/>
            <person name="Dai P."/>
            <person name="Han X."/>
            <person name="Huang E."/>
            <person name="Gao Y."/>
            <person name="Liu J."/>
            <person name="Shao H."/>
            <person name="Ye R."/>
            <person name="Li L."/>
            <person name="Wei W."/>
            <person name="Wang X."/>
            <person name="Wang C."/>
            <person name="Huo Q."/>
            <person name="Li W."/>
            <person name="Guo W."/>
            <person name="Chen H."/>
            <person name="Chen S."/>
            <person name="Zhou L."/>
            <person name="Zhou L."/>
            <person name="Ni X."/>
            <person name="Tian J."/>
            <person name="Zhou Y."/>
            <person name="Sheng Y."/>
            <person name="Liu T."/>
            <person name="Pan Y."/>
            <person name="Xia L."/>
            <person name="Li J."/>
            <person name="Zhao F."/>
            <person name="Cao W."/>
        </authorList>
    </citation>
    <scope>NUCLEOTIDE SEQUENCE</scope>
    <source>
        <strain evidence="10">Rmic-2018</strain>
        <tissue evidence="10">Larvae</tissue>
    </source>
</reference>
<dbReference type="GO" id="GO:0003677">
    <property type="term" value="F:DNA binding"/>
    <property type="evidence" value="ECO:0007669"/>
    <property type="project" value="UniProtKB-KW"/>
</dbReference>
<accession>A0A9J6D979</accession>
<name>A0A9J6D979_RHIMP</name>
<feature type="compositionally biased region" description="Low complexity" evidence="9">
    <location>
        <begin position="142"/>
        <end position="152"/>
    </location>
</feature>
<evidence type="ECO:0000256" key="6">
    <source>
        <dbReference type="ARBA" id="ARBA00023029"/>
    </source>
</evidence>
<keyword evidence="6" id="KW-0799">Topoisomerase</keyword>
<feature type="compositionally biased region" description="Basic and acidic residues" evidence="9">
    <location>
        <begin position="121"/>
        <end position="131"/>
    </location>
</feature>
<evidence type="ECO:0000313" key="11">
    <source>
        <dbReference type="Proteomes" id="UP000821866"/>
    </source>
</evidence>
<dbReference type="VEuPathDB" id="VectorBase:LOC119175777"/>
<comment type="caution">
    <text evidence="10">The sequence shown here is derived from an EMBL/GenBank/DDBJ whole genome shotgun (WGS) entry which is preliminary data.</text>
</comment>
<dbReference type="GO" id="GO:0000712">
    <property type="term" value="P:resolution of meiotic recombination intermediates"/>
    <property type="evidence" value="ECO:0007669"/>
    <property type="project" value="TreeGrafter"/>
</dbReference>
<proteinExistence type="predicted"/>
<evidence type="ECO:0000256" key="2">
    <source>
        <dbReference type="ARBA" id="ARBA00001946"/>
    </source>
</evidence>
<keyword evidence="5" id="KW-0067">ATP-binding</keyword>
<dbReference type="InterPro" id="IPR050634">
    <property type="entry name" value="DNA_Topoisomerase_II"/>
</dbReference>
<evidence type="ECO:0000256" key="4">
    <source>
        <dbReference type="ARBA" id="ARBA00022741"/>
    </source>
</evidence>
<evidence type="ECO:0000256" key="5">
    <source>
        <dbReference type="ARBA" id="ARBA00022840"/>
    </source>
</evidence>
<dbReference type="GO" id="GO:0003918">
    <property type="term" value="F:DNA topoisomerase type II (double strand cut, ATP-hydrolyzing) activity"/>
    <property type="evidence" value="ECO:0007669"/>
    <property type="project" value="UniProtKB-EC"/>
</dbReference>
<dbReference type="EC" id="5.6.2.2" evidence="3"/>
<reference evidence="10" key="1">
    <citation type="journal article" date="2020" name="Cell">
        <title>Large-Scale Comparative Analyses of Tick Genomes Elucidate Their Genetic Diversity and Vector Capacities.</title>
        <authorList>
            <consortium name="Tick Genome and Microbiome Consortium (TIGMIC)"/>
            <person name="Jia N."/>
            <person name="Wang J."/>
            <person name="Shi W."/>
            <person name="Du L."/>
            <person name="Sun Y."/>
            <person name="Zhan W."/>
            <person name="Jiang J.F."/>
            <person name="Wang Q."/>
            <person name="Zhang B."/>
            <person name="Ji P."/>
            <person name="Bell-Sakyi L."/>
            <person name="Cui X.M."/>
            <person name="Yuan T.T."/>
            <person name="Jiang B.G."/>
            <person name="Yang W.F."/>
            <person name="Lam T.T."/>
            <person name="Chang Q.C."/>
            <person name="Ding S.J."/>
            <person name="Wang X.J."/>
            <person name="Zhu J.G."/>
            <person name="Ruan X.D."/>
            <person name="Zhao L."/>
            <person name="Wei J.T."/>
            <person name="Ye R.Z."/>
            <person name="Que T.C."/>
            <person name="Du C.H."/>
            <person name="Zhou Y.H."/>
            <person name="Cheng J.X."/>
            <person name="Dai P.F."/>
            <person name="Guo W.B."/>
            <person name="Han X.H."/>
            <person name="Huang E.J."/>
            <person name="Li L.F."/>
            <person name="Wei W."/>
            <person name="Gao Y.C."/>
            <person name="Liu J.Z."/>
            <person name="Shao H.Z."/>
            <person name="Wang X."/>
            <person name="Wang C.C."/>
            <person name="Yang T.C."/>
            <person name="Huo Q.B."/>
            <person name="Li W."/>
            <person name="Chen H.Y."/>
            <person name="Chen S.E."/>
            <person name="Zhou L.G."/>
            <person name="Ni X.B."/>
            <person name="Tian J.H."/>
            <person name="Sheng Y."/>
            <person name="Liu T."/>
            <person name="Pan Y.S."/>
            <person name="Xia L.Y."/>
            <person name="Li J."/>
            <person name="Zhao F."/>
            <person name="Cao W.C."/>
        </authorList>
    </citation>
    <scope>NUCLEOTIDE SEQUENCE</scope>
    <source>
        <strain evidence="10">Rmic-2018</strain>
    </source>
</reference>